<evidence type="ECO:0000313" key="2">
    <source>
        <dbReference type="EMBL" id="MFC3175143.1"/>
    </source>
</evidence>
<proteinExistence type="predicted"/>
<accession>A0ABV7IR40</accession>
<feature type="region of interest" description="Disordered" evidence="1">
    <location>
        <begin position="1"/>
        <end position="36"/>
    </location>
</feature>
<name>A0ABV7IR40_9SPHN</name>
<organism evidence="2 3">
    <name type="scientific">Novosphingobium bradum</name>
    <dbReference type="NCBI Taxonomy" id="1737444"/>
    <lineage>
        <taxon>Bacteria</taxon>
        <taxon>Pseudomonadati</taxon>
        <taxon>Pseudomonadota</taxon>
        <taxon>Alphaproteobacteria</taxon>
        <taxon>Sphingomonadales</taxon>
        <taxon>Sphingomonadaceae</taxon>
        <taxon>Novosphingobium</taxon>
    </lineage>
</organism>
<dbReference type="RefSeq" id="WP_379510513.1">
    <property type="nucleotide sequence ID" value="NZ_JBHRTQ010000010.1"/>
</dbReference>
<sequence>MGFDFPDGPQGLVPPGETGALAGWWPGRDGVSGDGLAPGHPDWAGLRARFAALHAFRGSLDSVGGATIPAGGFRAAAEAVLASTRGDHGVVNRICSGNGKAGAGMIAALSPTVPREATEDTHD</sequence>
<evidence type="ECO:0000256" key="1">
    <source>
        <dbReference type="SAM" id="MobiDB-lite"/>
    </source>
</evidence>
<comment type="caution">
    <text evidence="2">The sequence shown here is derived from an EMBL/GenBank/DDBJ whole genome shotgun (WGS) entry which is preliminary data.</text>
</comment>
<protein>
    <submittedName>
        <fullName evidence="2">Uncharacterized protein</fullName>
    </submittedName>
</protein>
<evidence type="ECO:0000313" key="3">
    <source>
        <dbReference type="Proteomes" id="UP001595604"/>
    </source>
</evidence>
<reference evidence="3" key="1">
    <citation type="journal article" date="2019" name="Int. J. Syst. Evol. Microbiol.">
        <title>The Global Catalogue of Microorganisms (GCM) 10K type strain sequencing project: providing services to taxonomists for standard genome sequencing and annotation.</title>
        <authorList>
            <consortium name="The Broad Institute Genomics Platform"/>
            <consortium name="The Broad Institute Genome Sequencing Center for Infectious Disease"/>
            <person name="Wu L."/>
            <person name="Ma J."/>
        </authorList>
    </citation>
    <scope>NUCLEOTIDE SEQUENCE [LARGE SCALE GENOMIC DNA]</scope>
    <source>
        <strain evidence="3">KCTC 42984</strain>
    </source>
</reference>
<keyword evidence="3" id="KW-1185">Reference proteome</keyword>
<dbReference type="Proteomes" id="UP001595604">
    <property type="component" value="Unassembled WGS sequence"/>
</dbReference>
<gene>
    <name evidence="2" type="ORF">ACFOD9_12860</name>
</gene>
<dbReference type="EMBL" id="JBHRTQ010000010">
    <property type="protein sequence ID" value="MFC3175143.1"/>
    <property type="molecule type" value="Genomic_DNA"/>
</dbReference>